<sequence length="32" mass="3704">MVIFQQENSKQSFPAVFLYVLAVIFLTISKEI</sequence>
<reference evidence="2 3" key="1">
    <citation type="submission" date="2010-03" db="EMBL/GenBank/DDBJ databases">
        <title>The genome sequence of Ruminococcus torques L2-14.</title>
        <authorList>
            <consortium name="metaHIT consortium -- http://www.metahit.eu/"/>
            <person name="Pajon A."/>
            <person name="Turner K."/>
            <person name="Parkhill J."/>
            <person name="Duncan S."/>
            <person name="Flint H."/>
        </authorList>
    </citation>
    <scope>NUCLEOTIDE SEQUENCE [LARGE SCALE GENOMIC DNA]</scope>
    <source>
        <strain evidence="2 3">L2-14</strain>
    </source>
</reference>
<keyword evidence="1" id="KW-0812">Transmembrane</keyword>
<dbReference type="EMBL" id="FP929055">
    <property type="protein sequence ID" value="CBL26882.1"/>
    <property type="molecule type" value="Genomic_DNA"/>
</dbReference>
<protein>
    <submittedName>
        <fullName evidence="2">Uncharacterized protein</fullName>
    </submittedName>
</protein>
<dbReference type="Proteomes" id="UP000008956">
    <property type="component" value="Chromosome"/>
</dbReference>
<organism evidence="2 3">
    <name type="scientific">[Ruminococcus] torques L2-14</name>
    <dbReference type="NCBI Taxonomy" id="657313"/>
    <lineage>
        <taxon>Bacteria</taxon>
        <taxon>Bacillati</taxon>
        <taxon>Bacillota</taxon>
        <taxon>Clostridia</taxon>
        <taxon>Lachnospirales</taxon>
        <taxon>Lachnospiraceae</taxon>
        <taxon>Mediterraneibacter</taxon>
    </lineage>
</organism>
<dbReference type="HOGENOM" id="CLU_3391188_0_0_9"/>
<keyword evidence="1" id="KW-1133">Transmembrane helix</keyword>
<dbReference type="KEGG" id="rto:RTO_23950"/>
<evidence type="ECO:0000313" key="3">
    <source>
        <dbReference type="Proteomes" id="UP000008956"/>
    </source>
</evidence>
<feature type="transmembrane region" description="Helical" evidence="1">
    <location>
        <begin position="12"/>
        <end position="29"/>
    </location>
</feature>
<reference evidence="2 3" key="2">
    <citation type="submission" date="2010-03" db="EMBL/GenBank/DDBJ databases">
        <authorList>
            <person name="Pajon A."/>
        </authorList>
    </citation>
    <scope>NUCLEOTIDE SEQUENCE [LARGE SCALE GENOMIC DNA]</scope>
    <source>
        <strain evidence="2 3">L2-14</strain>
    </source>
</reference>
<gene>
    <name evidence="2" type="ORF">RTO_23950</name>
</gene>
<proteinExistence type="predicted"/>
<evidence type="ECO:0000256" key="1">
    <source>
        <dbReference type="SAM" id="Phobius"/>
    </source>
</evidence>
<keyword evidence="1" id="KW-0472">Membrane</keyword>
<accession>D4M6M0</accession>
<dbReference type="AlphaFoldDB" id="D4M6M0"/>
<evidence type="ECO:0000313" key="2">
    <source>
        <dbReference type="EMBL" id="CBL26882.1"/>
    </source>
</evidence>
<name>D4M6M0_9FIRM</name>